<evidence type="ECO:0000256" key="6">
    <source>
        <dbReference type="ARBA" id="ARBA00022847"/>
    </source>
</evidence>
<feature type="transmembrane region" description="Helical" evidence="14">
    <location>
        <begin position="232"/>
        <end position="252"/>
    </location>
</feature>
<feature type="transmembrane region" description="Helical" evidence="14">
    <location>
        <begin position="325"/>
        <end position="354"/>
    </location>
</feature>
<feature type="transmembrane region" description="Helical" evidence="14">
    <location>
        <begin position="405"/>
        <end position="426"/>
    </location>
</feature>
<evidence type="ECO:0000256" key="11">
    <source>
        <dbReference type="ARBA" id="ARBA00023201"/>
    </source>
</evidence>
<keyword evidence="6" id="KW-0769">Symport</keyword>
<dbReference type="Pfam" id="PF00474">
    <property type="entry name" value="SSF"/>
    <property type="match status" value="1"/>
</dbReference>
<keyword evidence="11" id="KW-0739">Sodium transport</keyword>
<reference evidence="15" key="1">
    <citation type="journal article" date="2014" name="Int. J. Syst. Evol. Microbiol.">
        <title>Complete genome sequence of Corynebacterium casei LMG S-19264T (=DSM 44701T), isolated from a smear-ripened cheese.</title>
        <authorList>
            <consortium name="US DOE Joint Genome Institute (JGI-PGF)"/>
            <person name="Walter F."/>
            <person name="Albersmeier A."/>
            <person name="Kalinowski J."/>
            <person name="Ruckert C."/>
        </authorList>
    </citation>
    <scope>NUCLEOTIDE SEQUENCE</scope>
    <source>
        <strain evidence="15">KCTC 12870</strain>
    </source>
</reference>
<dbReference type="GO" id="GO:0006814">
    <property type="term" value="P:sodium ion transport"/>
    <property type="evidence" value="ECO:0007669"/>
    <property type="project" value="UniProtKB-KW"/>
</dbReference>
<dbReference type="PANTHER" id="PTHR48086:SF3">
    <property type="entry name" value="SODIUM_PROLINE SYMPORTER"/>
    <property type="match status" value="1"/>
</dbReference>
<dbReference type="GO" id="GO:0005886">
    <property type="term" value="C:plasma membrane"/>
    <property type="evidence" value="ECO:0007669"/>
    <property type="project" value="UniProtKB-SubCell"/>
</dbReference>
<keyword evidence="7 14" id="KW-1133">Transmembrane helix</keyword>
<evidence type="ECO:0000313" key="16">
    <source>
        <dbReference type="Proteomes" id="UP000642829"/>
    </source>
</evidence>
<dbReference type="GO" id="GO:0015293">
    <property type="term" value="F:symporter activity"/>
    <property type="evidence" value="ECO:0007669"/>
    <property type="project" value="UniProtKB-KW"/>
</dbReference>
<dbReference type="RefSeq" id="WP_189517400.1">
    <property type="nucleotide sequence ID" value="NZ_BMXG01000032.1"/>
</dbReference>
<keyword evidence="10 14" id="KW-0472">Membrane</keyword>
<keyword evidence="3" id="KW-0813">Transport</keyword>
<feature type="transmembrane region" description="Helical" evidence="14">
    <location>
        <begin position="264"/>
        <end position="284"/>
    </location>
</feature>
<evidence type="ECO:0000256" key="8">
    <source>
        <dbReference type="ARBA" id="ARBA00023053"/>
    </source>
</evidence>
<evidence type="ECO:0000256" key="4">
    <source>
        <dbReference type="ARBA" id="ARBA00022475"/>
    </source>
</evidence>
<organism evidence="15 16">
    <name type="scientific">Cerasicoccus arenae</name>
    <dbReference type="NCBI Taxonomy" id="424488"/>
    <lineage>
        <taxon>Bacteria</taxon>
        <taxon>Pseudomonadati</taxon>
        <taxon>Verrucomicrobiota</taxon>
        <taxon>Opitutia</taxon>
        <taxon>Puniceicoccales</taxon>
        <taxon>Cerasicoccaceae</taxon>
        <taxon>Cerasicoccus</taxon>
    </lineage>
</organism>
<feature type="transmembrane region" description="Helical" evidence="14">
    <location>
        <begin position="73"/>
        <end position="93"/>
    </location>
</feature>
<dbReference type="InterPro" id="IPR050277">
    <property type="entry name" value="Sodium:Solute_Symporter"/>
</dbReference>
<evidence type="ECO:0000256" key="12">
    <source>
        <dbReference type="ARBA" id="ARBA00033708"/>
    </source>
</evidence>
<dbReference type="EMBL" id="BMXG01000032">
    <property type="protein sequence ID" value="GHC13327.1"/>
    <property type="molecule type" value="Genomic_DNA"/>
</dbReference>
<keyword evidence="16" id="KW-1185">Reference proteome</keyword>
<dbReference type="AlphaFoldDB" id="A0A8J3DFA7"/>
<feature type="transmembrane region" description="Helical" evidence="14">
    <location>
        <begin position="466"/>
        <end position="483"/>
    </location>
</feature>
<comment type="catalytic activity">
    <reaction evidence="12">
        <text>L-proline(in) + Na(+)(in) = L-proline(out) + Na(+)(out)</text>
        <dbReference type="Rhea" id="RHEA:28967"/>
        <dbReference type="ChEBI" id="CHEBI:29101"/>
        <dbReference type="ChEBI" id="CHEBI:60039"/>
    </reaction>
</comment>
<feature type="transmembrane region" description="Helical" evidence="14">
    <location>
        <begin position="143"/>
        <end position="164"/>
    </location>
</feature>
<comment type="caution">
    <text evidence="15">The sequence shown here is derived from an EMBL/GenBank/DDBJ whole genome shotgun (WGS) entry which is preliminary data.</text>
</comment>
<feature type="transmembrane region" description="Helical" evidence="14">
    <location>
        <begin position="6"/>
        <end position="23"/>
    </location>
</feature>
<evidence type="ECO:0000256" key="10">
    <source>
        <dbReference type="ARBA" id="ARBA00023136"/>
    </source>
</evidence>
<feature type="transmembrane region" description="Helical" evidence="14">
    <location>
        <begin position="546"/>
        <end position="567"/>
    </location>
</feature>
<keyword evidence="4" id="KW-1003">Cell membrane</keyword>
<accession>A0A8J3DFA7</accession>
<evidence type="ECO:0000256" key="7">
    <source>
        <dbReference type="ARBA" id="ARBA00022989"/>
    </source>
</evidence>
<gene>
    <name evidence="15" type="ORF">GCM10007047_33320</name>
</gene>
<evidence type="ECO:0000256" key="14">
    <source>
        <dbReference type="SAM" id="Phobius"/>
    </source>
</evidence>
<proteinExistence type="inferred from homology"/>
<feature type="transmembrane region" description="Helical" evidence="14">
    <location>
        <begin position="44"/>
        <end position="67"/>
    </location>
</feature>
<evidence type="ECO:0000256" key="13">
    <source>
        <dbReference type="RuleBase" id="RU362091"/>
    </source>
</evidence>
<feature type="transmembrane region" description="Helical" evidence="14">
    <location>
        <begin position="374"/>
        <end position="393"/>
    </location>
</feature>
<feature type="transmembrane region" description="Helical" evidence="14">
    <location>
        <begin position="433"/>
        <end position="454"/>
    </location>
</feature>
<evidence type="ECO:0000256" key="1">
    <source>
        <dbReference type="ARBA" id="ARBA00004651"/>
    </source>
</evidence>
<name>A0A8J3DFA7_9BACT</name>
<feature type="transmembrane region" description="Helical" evidence="14">
    <location>
        <begin position="116"/>
        <end position="137"/>
    </location>
</feature>
<dbReference type="InterPro" id="IPR038377">
    <property type="entry name" value="Na/Glc_symporter_sf"/>
</dbReference>
<comment type="subcellular location">
    <subcellularLocation>
        <location evidence="1">Cell membrane</location>
        <topology evidence="1">Multi-pass membrane protein</topology>
    </subcellularLocation>
</comment>
<keyword evidence="5 14" id="KW-0812">Transmembrane</keyword>
<evidence type="ECO:0000256" key="3">
    <source>
        <dbReference type="ARBA" id="ARBA00022448"/>
    </source>
</evidence>
<feature type="transmembrane region" description="Helical" evidence="14">
    <location>
        <begin position="522"/>
        <end position="540"/>
    </location>
</feature>
<dbReference type="PROSITE" id="PS50283">
    <property type="entry name" value="NA_SOLUT_SYMP_3"/>
    <property type="match status" value="1"/>
</dbReference>
<feature type="transmembrane region" description="Helical" evidence="14">
    <location>
        <begin position="176"/>
        <end position="194"/>
    </location>
</feature>
<sequence length="575" mass="64170">MTLNYITLVTYLVLLMVVGAVFSKMNKNVSDFARGGAQGTWWMVGTSMFMGGISAFTFTGNASAAFLSGPTFLVLYLANCVGLAICIVIGPWFRQTRAITWADVIKERFHVSVEQFSVYFSLILQPVGAATQLYALAIFMSAILGLPTSYFILGLGLIVVFYSTTGGRWAVMATDFVQGLVLFALTVLVFFLALHKVGGIESFFSYFSDPRFADDFKFVKSSGQFPEDKFTWKWIAVVFILQLQGYVNLNTVGRFLSAKDSRHARWAAIWACFLMLIGTLVWFLPPMVSRFLYSDEVMNLAIKEPATASYAVIAQHLLPNGLMGLMLAAMLGATMSSMDTGLNSVAGVVVNNIIPRLRKKSGKQPLNDKTNIRLCRLVTILLGVYIIFVSLLLALQKGLALFDAYLMIAAIVGLPLSMPMLLGLWIPKLHWKAYFIIIGAAITPSIYFVIRSSIFGEVWPIQDRLLWIYALSFLGVALSWRFWKHGTDAYKKQVQRFYEKMHRPVDFNKEIGESRDSEQCKILGWTTLILGSLIFLYLLAANSLSGRLQIAALGAFITSIGFILIYYSKRYKKGQ</sequence>
<keyword evidence="8" id="KW-0915">Sodium</keyword>
<evidence type="ECO:0000313" key="15">
    <source>
        <dbReference type="EMBL" id="GHC13327.1"/>
    </source>
</evidence>
<dbReference type="Gene3D" id="1.20.1730.10">
    <property type="entry name" value="Sodium/glucose cotransporter"/>
    <property type="match status" value="1"/>
</dbReference>
<reference evidence="15" key="2">
    <citation type="submission" date="2020-09" db="EMBL/GenBank/DDBJ databases">
        <authorList>
            <person name="Sun Q."/>
            <person name="Kim S."/>
        </authorList>
    </citation>
    <scope>NUCLEOTIDE SEQUENCE</scope>
    <source>
        <strain evidence="15">KCTC 12870</strain>
    </source>
</reference>
<dbReference type="InterPro" id="IPR001734">
    <property type="entry name" value="Na/solute_symporter"/>
</dbReference>
<evidence type="ECO:0000256" key="9">
    <source>
        <dbReference type="ARBA" id="ARBA00023065"/>
    </source>
</evidence>
<dbReference type="PANTHER" id="PTHR48086">
    <property type="entry name" value="SODIUM/PROLINE SYMPORTER-RELATED"/>
    <property type="match status" value="1"/>
</dbReference>
<keyword evidence="9" id="KW-0406">Ion transport</keyword>
<comment type="similarity">
    <text evidence="2 13">Belongs to the sodium:solute symporter (SSF) (TC 2.A.21) family.</text>
</comment>
<protein>
    <submittedName>
        <fullName evidence="15">Transporter</fullName>
    </submittedName>
</protein>
<evidence type="ECO:0000256" key="5">
    <source>
        <dbReference type="ARBA" id="ARBA00022692"/>
    </source>
</evidence>
<evidence type="ECO:0000256" key="2">
    <source>
        <dbReference type="ARBA" id="ARBA00006434"/>
    </source>
</evidence>
<dbReference type="Proteomes" id="UP000642829">
    <property type="component" value="Unassembled WGS sequence"/>
</dbReference>